<evidence type="ECO:0000313" key="6">
    <source>
        <dbReference type="Proteomes" id="UP000004211"/>
    </source>
</evidence>
<keyword evidence="2" id="KW-0378">Hydrolase</keyword>
<reference evidence="5 6" key="1">
    <citation type="submission" date="2010-08" db="EMBL/GenBank/DDBJ databases">
        <authorList>
            <person name="Durkin A.S."/>
            <person name="Madupu R."/>
            <person name="Torralba M."/>
            <person name="Gillis M."/>
            <person name="Methe B."/>
            <person name="Sutton G."/>
            <person name="Nelson K.E."/>
        </authorList>
    </citation>
    <scope>NUCLEOTIDE SEQUENCE [LARGE SCALE GENOMIC DNA]</scope>
    <source>
        <strain evidence="5 6">ACS-049-V-Sch6</strain>
    </source>
</reference>
<evidence type="ECO:0000259" key="4">
    <source>
        <dbReference type="SMART" id="SM00797"/>
    </source>
</evidence>
<dbReference type="PANTHER" id="PTHR43309:SF5">
    <property type="entry name" value="5-OXOPROLINASE SUBUNIT C"/>
    <property type="match status" value="1"/>
</dbReference>
<accession>E1L6I5</accession>
<gene>
    <name evidence="5" type="ORF">HMPREF9321_1791</name>
</gene>
<dbReference type="InterPro" id="IPR029000">
    <property type="entry name" value="Cyclophilin-like_dom_sf"/>
</dbReference>
<evidence type="ECO:0000256" key="1">
    <source>
        <dbReference type="ARBA" id="ARBA00022741"/>
    </source>
</evidence>
<dbReference type="NCBIfam" id="TIGR00724">
    <property type="entry name" value="urea_amlyse_rel"/>
    <property type="match status" value="1"/>
</dbReference>
<dbReference type="AlphaFoldDB" id="E1L6I5"/>
<dbReference type="GO" id="GO:0016787">
    <property type="term" value="F:hydrolase activity"/>
    <property type="evidence" value="ECO:0007669"/>
    <property type="project" value="UniProtKB-KW"/>
</dbReference>
<dbReference type="GO" id="GO:0005524">
    <property type="term" value="F:ATP binding"/>
    <property type="evidence" value="ECO:0007669"/>
    <property type="project" value="UniProtKB-KW"/>
</dbReference>
<dbReference type="InterPro" id="IPR052708">
    <property type="entry name" value="PxpC"/>
</dbReference>
<proteinExistence type="predicted"/>
<evidence type="ECO:0000256" key="2">
    <source>
        <dbReference type="ARBA" id="ARBA00022801"/>
    </source>
</evidence>
<feature type="domain" description="Carboxyltransferase" evidence="4">
    <location>
        <begin position="35"/>
        <end position="321"/>
    </location>
</feature>
<dbReference type="PANTHER" id="PTHR43309">
    <property type="entry name" value="5-OXOPROLINASE SUBUNIT C"/>
    <property type="match status" value="1"/>
</dbReference>
<organism evidence="5 6">
    <name type="scientific">Veillonella atypica ACS-049-V-Sch6</name>
    <dbReference type="NCBI Taxonomy" id="866776"/>
    <lineage>
        <taxon>Bacteria</taxon>
        <taxon>Bacillati</taxon>
        <taxon>Bacillota</taxon>
        <taxon>Negativicutes</taxon>
        <taxon>Veillonellales</taxon>
        <taxon>Veillonellaceae</taxon>
        <taxon>Veillonella</taxon>
    </lineage>
</organism>
<name>E1L6I5_9FIRM</name>
<evidence type="ECO:0000313" key="5">
    <source>
        <dbReference type="EMBL" id="EFL56029.1"/>
    </source>
</evidence>
<dbReference type="SUPFAM" id="SSF50891">
    <property type="entry name" value="Cyclophilin-like"/>
    <property type="match status" value="1"/>
</dbReference>
<protein>
    <submittedName>
        <fullName evidence="5">Biotin-dependent carboxylase domain protein</fullName>
    </submittedName>
</protein>
<dbReference type="EMBL" id="AEDR01000030">
    <property type="protein sequence ID" value="EFL56029.1"/>
    <property type="molecule type" value="Genomic_DNA"/>
</dbReference>
<keyword evidence="1" id="KW-0547">Nucleotide-binding</keyword>
<dbReference type="eggNOG" id="COG1984">
    <property type="taxonomic scope" value="Bacteria"/>
</dbReference>
<keyword evidence="3" id="KW-0067">ATP-binding</keyword>
<dbReference type="InterPro" id="IPR003778">
    <property type="entry name" value="CT_A_B"/>
</dbReference>
<dbReference type="Proteomes" id="UP000004211">
    <property type="component" value="Unassembled WGS sequence"/>
</dbReference>
<evidence type="ECO:0000256" key="3">
    <source>
        <dbReference type="ARBA" id="ARBA00022840"/>
    </source>
</evidence>
<dbReference type="Gene3D" id="2.40.100.10">
    <property type="entry name" value="Cyclophilin-like"/>
    <property type="match status" value="1"/>
</dbReference>
<dbReference type="Pfam" id="PF02626">
    <property type="entry name" value="CT_A_B"/>
    <property type="match status" value="1"/>
</dbReference>
<dbReference type="SMART" id="SM00797">
    <property type="entry name" value="AHS2"/>
    <property type="match status" value="1"/>
</dbReference>
<comment type="caution">
    <text evidence="5">The sequence shown here is derived from an EMBL/GenBank/DDBJ whole genome shotgun (WGS) entry which is preliminary data.</text>
</comment>
<sequence>MTSVAVSEYKNASFEVVAPGMMTTVQDGGRVGFQQYGMPVAGPMDGESYAIGQALVGNTTPVGALECTVLSPTLKVKGTCIVAFTGADMQPTINNVEVPRYIPFVCHDGDVISGSFSQCGVRMYISFAGGIDVPEINGSVATHTKANIGGFEGRPLAAGDEVRLKECTRDTIICDYTRESNHLFNTVLFNRGGRECHEPLRVVLGSQAKYFTETGIRNFSSELYTLTIQCDRMGFRLDGAPVEHIDGADIISDGAVFGSIQVPSDGNPIILMADRQTTGGYTKIGTVITADLPRLSQLPIGDGITFDIVSVEEAQEMYRAYIQNLHSKINLASAQSTFVFSIKYNA</sequence>